<evidence type="ECO:0000313" key="2">
    <source>
        <dbReference type="EMBL" id="EFO77423.1"/>
    </source>
</evidence>
<gene>
    <name evidence="2" type="ORF">HMPREF9003_1453</name>
</gene>
<accession>A0AB72Z023</accession>
<reference evidence="2 3" key="1">
    <citation type="submission" date="2010-10" db="EMBL/GenBank/DDBJ databases">
        <authorList>
            <person name="Durkin A.S."/>
            <person name="Madupu R."/>
            <person name="Torralba M."/>
            <person name="Gillis M."/>
            <person name="Methe B."/>
            <person name="Sutton G."/>
            <person name="Nelson K.E."/>
        </authorList>
    </citation>
    <scope>NUCLEOTIDE SEQUENCE [LARGE SCALE GENOMIC DNA]</scope>
    <source>
        <strain evidence="2 3">JCVIHMP022</strain>
    </source>
</reference>
<comment type="caution">
    <text evidence="2">The sequence shown here is derived from an EMBL/GenBank/DDBJ whole genome shotgun (WGS) entry which is preliminary data.</text>
</comment>
<dbReference type="Proteomes" id="UP000003457">
    <property type="component" value="Unassembled WGS sequence"/>
</dbReference>
<keyword evidence="1" id="KW-1133">Transmembrane helix</keyword>
<feature type="transmembrane region" description="Helical" evidence="1">
    <location>
        <begin position="20"/>
        <end position="40"/>
    </location>
</feature>
<dbReference type="EMBL" id="AEHJ01000028">
    <property type="protein sequence ID" value="EFO77423.1"/>
    <property type="molecule type" value="Genomic_DNA"/>
</dbReference>
<name>A0AB72Z023_9BIFI</name>
<organism evidence="2 3">
    <name type="scientific">Bifidobacterium dentium JCVIHMP022</name>
    <dbReference type="NCBI Taxonomy" id="553191"/>
    <lineage>
        <taxon>Bacteria</taxon>
        <taxon>Bacillati</taxon>
        <taxon>Actinomycetota</taxon>
        <taxon>Actinomycetes</taxon>
        <taxon>Bifidobacteriales</taxon>
        <taxon>Bifidobacteriaceae</taxon>
        <taxon>Bifidobacterium</taxon>
    </lineage>
</organism>
<dbReference type="AlphaFoldDB" id="A0AB72Z023"/>
<sequence>MSGRSDLSAAESEALDMSYVWNWSVLGNMALPFGTVGAALGRKGAC</sequence>
<proteinExistence type="predicted"/>
<evidence type="ECO:0000313" key="3">
    <source>
        <dbReference type="Proteomes" id="UP000003457"/>
    </source>
</evidence>
<evidence type="ECO:0000256" key="1">
    <source>
        <dbReference type="SAM" id="Phobius"/>
    </source>
</evidence>
<keyword evidence="1" id="KW-0472">Membrane</keyword>
<keyword evidence="1" id="KW-0812">Transmembrane</keyword>
<protein>
    <submittedName>
        <fullName evidence="2">Uncharacterized protein</fullName>
    </submittedName>
</protein>